<comment type="caution">
    <text evidence="1">The sequence shown here is derived from an EMBL/GenBank/DDBJ whole genome shotgun (WGS) entry which is preliminary data.</text>
</comment>
<dbReference type="EMBL" id="JBHLTM010000061">
    <property type="protein sequence ID" value="MFC0686209.1"/>
    <property type="molecule type" value="Genomic_DNA"/>
</dbReference>
<proteinExistence type="predicted"/>
<keyword evidence="2" id="KW-1185">Reference proteome</keyword>
<protein>
    <submittedName>
        <fullName evidence="1">Uncharacterized protein</fullName>
    </submittedName>
</protein>
<gene>
    <name evidence="1" type="ORF">ACFFF8_16595</name>
</gene>
<evidence type="ECO:0000313" key="1">
    <source>
        <dbReference type="EMBL" id="MFC0686209.1"/>
    </source>
</evidence>
<organism evidence="1 2">
    <name type="scientific">Novosphingobium clariflavum</name>
    <dbReference type="NCBI Taxonomy" id="2029884"/>
    <lineage>
        <taxon>Bacteria</taxon>
        <taxon>Pseudomonadati</taxon>
        <taxon>Pseudomonadota</taxon>
        <taxon>Alphaproteobacteria</taxon>
        <taxon>Sphingomonadales</taxon>
        <taxon>Sphingomonadaceae</taxon>
        <taxon>Novosphingobium</taxon>
    </lineage>
</organism>
<accession>A0ABV6SAC9</accession>
<dbReference type="Proteomes" id="UP001589858">
    <property type="component" value="Unassembled WGS sequence"/>
</dbReference>
<dbReference type="RefSeq" id="WP_267218916.1">
    <property type="nucleotide sequence ID" value="NZ_JAPCWC010000002.1"/>
</dbReference>
<name>A0ABV6SAC9_9SPHN</name>
<evidence type="ECO:0000313" key="2">
    <source>
        <dbReference type="Proteomes" id="UP001589858"/>
    </source>
</evidence>
<sequence length="150" mass="16086">MSEALLIRGATTIARHWDLSDDHKIEALRSDGFSEGEAFRLVALLPLAFSRPILEELGVRHFVTRITALKADGSSVSADLNRQPEYVGGLKLARAHRARGRMDHEIFKLIAASSADIDAASKALNAGEDIGGSTIASCLVGAEIASHLIR</sequence>
<reference evidence="1 2" key="1">
    <citation type="submission" date="2024-09" db="EMBL/GenBank/DDBJ databases">
        <authorList>
            <person name="Sun Q."/>
            <person name="Mori K."/>
        </authorList>
    </citation>
    <scope>NUCLEOTIDE SEQUENCE [LARGE SCALE GENOMIC DNA]</scope>
    <source>
        <strain evidence="1 2">CICC 11035S</strain>
    </source>
</reference>